<evidence type="ECO:0000256" key="6">
    <source>
        <dbReference type="SAM" id="MobiDB-lite"/>
    </source>
</evidence>
<dbReference type="EMBL" id="LKHV01000001">
    <property type="protein sequence ID" value="KRG20102.1"/>
    <property type="molecule type" value="Genomic_DNA"/>
</dbReference>
<keyword evidence="9" id="KW-1185">Reference proteome</keyword>
<evidence type="ECO:0000313" key="8">
    <source>
        <dbReference type="EMBL" id="MCS5708320.1"/>
    </source>
</evidence>
<protein>
    <submittedName>
        <fullName evidence="7">Bacterial conjugation TrbI-like protein</fullName>
    </submittedName>
</protein>
<keyword evidence="4" id="KW-1133">Transmembrane helix</keyword>
<evidence type="ECO:0000256" key="1">
    <source>
        <dbReference type="ARBA" id="ARBA00004167"/>
    </source>
</evidence>
<dbReference type="CDD" id="cd16431">
    <property type="entry name" value="IcmE"/>
    <property type="match status" value="1"/>
</dbReference>
<feature type="region of interest" description="Disordered" evidence="6">
    <location>
        <begin position="42"/>
        <end position="65"/>
    </location>
</feature>
<evidence type="ECO:0000256" key="4">
    <source>
        <dbReference type="ARBA" id="ARBA00022989"/>
    </source>
</evidence>
<reference evidence="7" key="1">
    <citation type="submission" date="2015-09" db="EMBL/GenBank/DDBJ databases">
        <title>Draft Genome Sequences of Two Novel Amoeba-resistant Intranuclear Bacteria, Candidatus Berkiella cookevillensis and Candidatus Berkiella aquae.</title>
        <authorList>
            <person name="Mehari Y.T."/>
            <person name="Arivett B.A."/>
            <person name="Farone A.L."/>
            <person name="Gunderson J.H."/>
            <person name="Farone M.B."/>
        </authorList>
    </citation>
    <scope>NUCLEOTIDE SEQUENCE [LARGE SCALE GENOMIC DNA]</scope>
    <source>
        <strain evidence="7">CC99</strain>
    </source>
</reference>
<dbReference type="InterPro" id="IPR005498">
    <property type="entry name" value="T4SS_VirB10/TraB/TrbI"/>
</dbReference>
<dbReference type="Proteomes" id="UP000051494">
    <property type="component" value="Unassembled WGS sequence"/>
</dbReference>
<accession>A0A0Q9YHM0</accession>
<dbReference type="RefSeq" id="WP_057622955.1">
    <property type="nucleotide sequence ID" value="NZ_LKHV02000001.1"/>
</dbReference>
<reference evidence="8" key="3">
    <citation type="submission" date="2021-06" db="EMBL/GenBank/DDBJ databases">
        <title>Genomic Description and Analysis of Intracellular Bacteria, Candidatus Berkiella cookevillensis and Candidatus Berkiella aquae.</title>
        <authorList>
            <person name="Kidane D.T."/>
            <person name="Mehari Y.T."/>
            <person name="Rice F.C."/>
            <person name="Arivett B.A."/>
            <person name="Farone A.L."/>
            <person name="Berk S.G."/>
            <person name="Farone M.B."/>
        </authorList>
    </citation>
    <scope>NUCLEOTIDE SEQUENCE</scope>
    <source>
        <strain evidence="8">CC99</strain>
    </source>
</reference>
<organism evidence="7">
    <name type="scientific">Candidatus Berkiella cookevillensis</name>
    <dbReference type="NCBI Taxonomy" id="437022"/>
    <lineage>
        <taxon>Bacteria</taxon>
        <taxon>Pseudomonadati</taxon>
        <taxon>Pseudomonadota</taxon>
        <taxon>Gammaproteobacteria</taxon>
        <taxon>Candidatus Berkiellales</taxon>
        <taxon>Candidatus Berkiellaceae</taxon>
        <taxon>Candidatus Berkiella</taxon>
    </lineage>
</organism>
<evidence type="ECO:0000313" key="7">
    <source>
        <dbReference type="EMBL" id="KRG20102.1"/>
    </source>
</evidence>
<dbReference type="AlphaFoldDB" id="A0A0Q9YHM0"/>
<feature type="region of interest" description="Disordered" evidence="6">
    <location>
        <begin position="118"/>
        <end position="197"/>
    </location>
</feature>
<sequence length="478" mass="51735">MAKKQLPLISGLTNARNRSLVIALAVVVIASGAFAFTQLSKSSDDPLASQGSVSSGAPRIKSIPGGKASEKYVELQRQENVEKADQAIKSKSASIPTIIGAIQENQDDATAIELAEVDPNLPGGQDRARGGKIQIGETQSGTFISSGPFGAQKEREQRRAEIDKRREEQVQRVERLKKEQQDRQDKQVAMREADKQQKEYQATVKRIQQNMKKYSEGAYKEWATFNPQAYKAGKWENEEYKPKVARLLAGESSEDGTVVVGTAFDKNGVPMAITTQKATSQSLKPPKMVIKAGTVLFGVLDTAVNTDEKGPILATIVHGKYKGGKLIGKITHEARQEKALLTFDTLSLPTHPTSLSISAVAIDPDTARTALASDVDKHYLLRYGSLFASSFLEGYSKAISDSGSTQTTTNSVFGATTTKTTPELSGNEQLMVALGEVGKKWGQQVRPLFNTPYTVTINQGTGLGLLFISDADVTLRGE</sequence>
<dbReference type="STRING" id="437022.CC99x_00323"/>
<gene>
    <name evidence="7" type="ORF">CC99x_00323</name>
    <name evidence="8" type="ORF">CC99x_005315</name>
</gene>
<dbReference type="OrthoDB" id="5620516at2"/>
<evidence type="ECO:0000256" key="2">
    <source>
        <dbReference type="ARBA" id="ARBA00010265"/>
    </source>
</evidence>
<keyword evidence="3" id="KW-0812">Transmembrane</keyword>
<dbReference type="Gene3D" id="2.40.128.260">
    <property type="entry name" value="Type IV secretion system, VirB10/TraB/TrbI"/>
    <property type="match status" value="1"/>
</dbReference>
<dbReference type="InterPro" id="IPR042217">
    <property type="entry name" value="T4SS_VirB10/TrbI"/>
</dbReference>
<comment type="caution">
    <text evidence="7">The sequence shown here is derived from an EMBL/GenBank/DDBJ whole genome shotgun (WGS) entry which is preliminary data.</text>
</comment>
<dbReference type="InterPro" id="IPR049855">
    <property type="entry name" value="DotG/IcmE-like_C"/>
</dbReference>
<evidence type="ECO:0000256" key="3">
    <source>
        <dbReference type="ARBA" id="ARBA00022692"/>
    </source>
</evidence>
<evidence type="ECO:0000313" key="9">
    <source>
        <dbReference type="Proteomes" id="UP000051494"/>
    </source>
</evidence>
<feature type="compositionally biased region" description="Basic and acidic residues" evidence="6">
    <location>
        <begin position="152"/>
        <end position="197"/>
    </location>
</feature>
<feature type="compositionally biased region" description="Polar residues" evidence="6">
    <location>
        <begin position="136"/>
        <end position="145"/>
    </location>
</feature>
<comment type="similarity">
    <text evidence="2">Belongs to the TrbI/VirB10 family.</text>
</comment>
<dbReference type="EMBL" id="LKHV02000001">
    <property type="protein sequence ID" value="MCS5708320.1"/>
    <property type="molecule type" value="Genomic_DNA"/>
</dbReference>
<evidence type="ECO:0000256" key="5">
    <source>
        <dbReference type="ARBA" id="ARBA00023136"/>
    </source>
</evidence>
<reference evidence="8" key="2">
    <citation type="journal article" date="2016" name="Genome Announc.">
        <title>Draft Genome Sequences of Two Novel Amoeba-Resistant Intranuclear Bacteria, 'Candidatus Berkiella cookevillensis' and 'Candidatus Berkiella aquae'.</title>
        <authorList>
            <person name="Mehari Y.T."/>
            <person name="Arivett B.A."/>
            <person name="Farone A.L."/>
            <person name="Gunderson J.H."/>
            <person name="Farone M.B."/>
        </authorList>
    </citation>
    <scope>NUCLEOTIDE SEQUENCE</scope>
    <source>
        <strain evidence="8">CC99</strain>
    </source>
</reference>
<dbReference type="PATRIC" id="fig|1590042.3.peg.338"/>
<name>A0A0Q9YHM0_9GAMM</name>
<dbReference type="GO" id="GO:0016020">
    <property type="term" value="C:membrane"/>
    <property type="evidence" value="ECO:0007669"/>
    <property type="project" value="UniProtKB-SubCell"/>
</dbReference>
<comment type="subcellular location">
    <subcellularLocation>
        <location evidence="1">Membrane</location>
        <topology evidence="1">Single-pass membrane protein</topology>
    </subcellularLocation>
</comment>
<keyword evidence="5" id="KW-0472">Membrane</keyword>
<proteinExistence type="inferred from homology"/>
<dbReference type="Pfam" id="PF03743">
    <property type="entry name" value="TrbI"/>
    <property type="match status" value="1"/>
</dbReference>